<dbReference type="AlphaFoldDB" id="A0AAN6RZX8"/>
<proteinExistence type="inferred from homology"/>
<dbReference type="InterPro" id="IPR036259">
    <property type="entry name" value="MFS_trans_sf"/>
</dbReference>
<comment type="similarity">
    <text evidence="2">Belongs to the major facilitator superfamily. Monocarboxylate porter (TC 2.A.1.13) family.</text>
</comment>
<organism evidence="4 5">
    <name type="scientific">Diplogelasinospora grovesii</name>
    <dbReference type="NCBI Taxonomy" id="303347"/>
    <lineage>
        <taxon>Eukaryota</taxon>
        <taxon>Fungi</taxon>
        <taxon>Dikarya</taxon>
        <taxon>Ascomycota</taxon>
        <taxon>Pezizomycotina</taxon>
        <taxon>Sordariomycetes</taxon>
        <taxon>Sordariomycetidae</taxon>
        <taxon>Sordariales</taxon>
        <taxon>Diplogelasinosporaceae</taxon>
        <taxon>Diplogelasinospora</taxon>
    </lineage>
</organism>
<keyword evidence="5" id="KW-1185">Reference proteome</keyword>
<feature type="transmembrane region" description="Helical" evidence="3">
    <location>
        <begin position="62"/>
        <end position="83"/>
    </location>
</feature>
<evidence type="ECO:0000256" key="2">
    <source>
        <dbReference type="ARBA" id="ARBA00006727"/>
    </source>
</evidence>
<dbReference type="PANTHER" id="PTHR11360:SF230">
    <property type="entry name" value="MONOCARBOXYLATE TRANSPORTER, PUTATIVE (AFU_ORTHOLOGUE AFUA_2G12790)-RELATED"/>
    <property type="match status" value="1"/>
</dbReference>
<evidence type="ECO:0000256" key="3">
    <source>
        <dbReference type="SAM" id="Phobius"/>
    </source>
</evidence>
<dbReference type="GO" id="GO:0016020">
    <property type="term" value="C:membrane"/>
    <property type="evidence" value="ECO:0007669"/>
    <property type="project" value="UniProtKB-SubCell"/>
</dbReference>
<accession>A0AAN6RZX8</accession>
<name>A0AAN6RZX8_9PEZI</name>
<evidence type="ECO:0000313" key="5">
    <source>
        <dbReference type="Proteomes" id="UP001303473"/>
    </source>
</evidence>
<feature type="transmembrane region" description="Helical" evidence="3">
    <location>
        <begin position="6"/>
        <end position="26"/>
    </location>
</feature>
<dbReference type="Gene3D" id="1.20.1250.20">
    <property type="entry name" value="MFS general substrate transporter like domains"/>
    <property type="match status" value="1"/>
</dbReference>
<gene>
    <name evidence="4" type="ORF">QBC46DRAFT_395998</name>
</gene>
<dbReference type="PANTHER" id="PTHR11360">
    <property type="entry name" value="MONOCARBOXYLATE TRANSPORTER"/>
    <property type="match status" value="1"/>
</dbReference>
<keyword evidence="3" id="KW-0812">Transmembrane</keyword>
<dbReference type="Proteomes" id="UP001303473">
    <property type="component" value="Unassembled WGS sequence"/>
</dbReference>
<comment type="caution">
    <text evidence="4">The sequence shown here is derived from an EMBL/GenBank/DDBJ whole genome shotgun (WGS) entry which is preliminary data.</text>
</comment>
<dbReference type="InterPro" id="IPR011701">
    <property type="entry name" value="MFS"/>
</dbReference>
<evidence type="ECO:0000313" key="4">
    <source>
        <dbReference type="EMBL" id="KAK3936077.1"/>
    </source>
</evidence>
<dbReference type="SUPFAM" id="SSF103473">
    <property type="entry name" value="MFS general substrate transporter"/>
    <property type="match status" value="1"/>
</dbReference>
<protein>
    <submittedName>
        <fullName evidence="4">Major facilitator superfamily domain-containing protein</fullName>
    </submittedName>
</protein>
<dbReference type="InterPro" id="IPR050327">
    <property type="entry name" value="Proton-linked_MCT"/>
</dbReference>
<feature type="transmembrane region" description="Helical" evidence="3">
    <location>
        <begin position="109"/>
        <end position="130"/>
    </location>
</feature>
<dbReference type="EMBL" id="MU853895">
    <property type="protein sequence ID" value="KAK3936077.1"/>
    <property type="molecule type" value="Genomic_DNA"/>
</dbReference>
<reference evidence="5" key="1">
    <citation type="journal article" date="2023" name="Mol. Phylogenet. Evol.">
        <title>Genome-scale phylogeny and comparative genomics of the fungal order Sordariales.</title>
        <authorList>
            <person name="Hensen N."/>
            <person name="Bonometti L."/>
            <person name="Westerberg I."/>
            <person name="Brannstrom I.O."/>
            <person name="Guillou S."/>
            <person name="Cros-Aarteil S."/>
            <person name="Calhoun S."/>
            <person name="Haridas S."/>
            <person name="Kuo A."/>
            <person name="Mondo S."/>
            <person name="Pangilinan J."/>
            <person name="Riley R."/>
            <person name="LaButti K."/>
            <person name="Andreopoulos B."/>
            <person name="Lipzen A."/>
            <person name="Chen C."/>
            <person name="Yan M."/>
            <person name="Daum C."/>
            <person name="Ng V."/>
            <person name="Clum A."/>
            <person name="Steindorff A."/>
            <person name="Ohm R.A."/>
            <person name="Martin F."/>
            <person name="Silar P."/>
            <person name="Natvig D.O."/>
            <person name="Lalanne C."/>
            <person name="Gautier V."/>
            <person name="Ament-Velasquez S.L."/>
            <person name="Kruys A."/>
            <person name="Hutchinson M.I."/>
            <person name="Powell A.J."/>
            <person name="Barry K."/>
            <person name="Miller A.N."/>
            <person name="Grigoriev I.V."/>
            <person name="Debuchy R."/>
            <person name="Gladieux P."/>
            <person name="Hiltunen Thoren M."/>
            <person name="Johannesson H."/>
        </authorList>
    </citation>
    <scope>NUCLEOTIDE SEQUENCE [LARGE SCALE GENOMIC DNA]</scope>
    <source>
        <strain evidence="5">CBS 340.73</strain>
    </source>
</reference>
<feature type="transmembrane region" description="Helical" evidence="3">
    <location>
        <begin position="172"/>
        <end position="193"/>
    </location>
</feature>
<dbReference type="GO" id="GO:0022857">
    <property type="term" value="F:transmembrane transporter activity"/>
    <property type="evidence" value="ECO:0007669"/>
    <property type="project" value="InterPro"/>
</dbReference>
<feature type="transmembrane region" description="Helical" evidence="3">
    <location>
        <begin position="239"/>
        <end position="259"/>
    </location>
</feature>
<feature type="transmembrane region" description="Helical" evidence="3">
    <location>
        <begin position="265"/>
        <end position="288"/>
    </location>
</feature>
<evidence type="ECO:0000256" key="1">
    <source>
        <dbReference type="ARBA" id="ARBA00004141"/>
    </source>
</evidence>
<feature type="transmembrane region" description="Helical" evidence="3">
    <location>
        <begin position="199"/>
        <end position="227"/>
    </location>
</feature>
<feature type="transmembrane region" description="Helical" evidence="3">
    <location>
        <begin position="33"/>
        <end position="56"/>
    </location>
</feature>
<keyword evidence="3" id="KW-1133">Transmembrane helix</keyword>
<sequence length="299" mass="31659">MGCCVVAGTSAAILSTIAFTVIPQWFKAHEGLATGCVTLGSAVGGIFFSLVLQALFNKLVWSTASLVLAGINSGFLILGCMLVETNLPERTAANGELGRVLDMSRSLKFWLVVYVIFASEVVLYICWGSIPSIAVATKFGESQFYLMMAYNIGSIVGRTLPPFLSDRKFGPINTATIMTIFTLLTVLVIWLPFGTLDVAALYVVVALMGIGTGSFVPLGVSCVSALCEPGSTGTWLGSAYTIISIATLIANPVTAAIFGRYGSDALVAFLAAILSSGLISVIALRWVCHGQRWVFKSKI</sequence>
<dbReference type="Pfam" id="PF07690">
    <property type="entry name" value="MFS_1"/>
    <property type="match status" value="1"/>
</dbReference>
<comment type="subcellular location">
    <subcellularLocation>
        <location evidence="1">Membrane</location>
        <topology evidence="1">Multi-pass membrane protein</topology>
    </subcellularLocation>
</comment>
<keyword evidence="3" id="KW-0472">Membrane</keyword>